<comment type="caution">
    <text evidence="1">The sequence shown here is derived from an EMBL/GenBank/DDBJ whole genome shotgun (WGS) entry which is preliminary data.</text>
</comment>
<sequence length="163" mass="18145">MYNLPDQNEKGNENLENSNKTIILGTTGCGKTRLCFEALSQNYGLYLVASPYSVGSVDFSKKQKALRSGQSCETILMDIRNEFTKFFPIVYDEAQFHTTYLPQTFPSVHYYKDRSRPFFSVVVRCLSNLSNSFAGAFVCITGSGLSLLRAKDEISGGITCSNL</sequence>
<name>A0A915ZLZ7_9GLOM</name>
<organism evidence="1 2">
    <name type="scientific">Rhizophagus irregularis</name>
    <dbReference type="NCBI Taxonomy" id="588596"/>
    <lineage>
        <taxon>Eukaryota</taxon>
        <taxon>Fungi</taxon>
        <taxon>Fungi incertae sedis</taxon>
        <taxon>Mucoromycota</taxon>
        <taxon>Glomeromycotina</taxon>
        <taxon>Glomeromycetes</taxon>
        <taxon>Glomerales</taxon>
        <taxon>Glomeraceae</taxon>
        <taxon>Rhizophagus</taxon>
    </lineage>
</organism>
<evidence type="ECO:0000313" key="1">
    <source>
        <dbReference type="EMBL" id="CAB5381609.1"/>
    </source>
</evidence>
<protein>
    <submittedName>
        <fullName evidence="1">Uncharacterized protein</fullName>
    </submittedName>
</protein>
<reference evidence="1" key="1">
    <citation type="submission" date="2020-05" db="EMBL/GenBank/DDBJ databases">
        <authorList>
            <person name="Rincon C."/>
            <person name="Sanders R I."/>
            <person name="Robbins C."/>
            <person name="Chaturvedi A."/>
        </authorList>
    </citation>
    <scope>NUCLEOTIDE SEQUENCE</scope>
    <source>
        <strain evidence="1">CHB12</strain>
    </source>
</reference>
<dbReference type="EMBL" id="CAGKOT010000044">
    <property type="protein sequence ID" value="CAB5381609.1"/>
    <property type="molecule type" value="Genomic_DNA"/>
</dbReference>
<evidence type="ECO:0000313" key="2">
    <source>
        <dbReference type="Proteomes" id="UP000684084"/>
    </source>
</evidence>
<dbReference type="AlphaFoldDB" id="A0A915ZLZ7"/>
<dbReference type="OrthoDB" id="2445047at2759"/>
<dbReference type="VEuPathDB" id="FungiDB:RhiirFUN_008200"/>
<accession>A0A915ZLZ7</accession>
<proteinExistence type="predicted"/>
<dbReference type="Proteomes" id="UP000684084">
    <property type="component" value="Unassembled WGS sequence"/>
</dbReference>
<gene>
    <name evidence="1" type="ORF">CHRIB12_LOCUS17621</name>
</gene>